<dbReference type="EMBL" id="BART01016510">
    <property type="protein sequence ID" value="GAG82636.1"/>
    <property type="molecule type" value="Genomic_DNA"/>
</dbReference>
<sequence length="31" mass="3887">QKLKKRDKEKKLRQLTKNEKKQKKFLIECNN</sequence>
<accession>X1CEI1</accession>
<organism evidence="1">
    <name type="scientific">marine sediment metagenome</name>
    <dbReference type="NCBI Taxonomy" id="412755"/>
    <lineage>
        <taxon>unclassified sequences</taxon>
        <taxon>metagenomes</taxon>
        <taxon>ecological metagenomes</taxon>
    </lineage>
</organism>
<feature type="non-terminal residue" evidence="1">
    <location>
        <position position="1"/>
    </location>
</feature>
<reference evidence="1" key="1">
    <citation type="journal article" date="2014" name="Front. Microbiol.">
        <title>High frequency of phylogenetically diverse reductive dehalogenase-homologous genes in deep subseafloor sedimentary metagenomes.</title>
        <authorList>
            <person name="Kawai M."/>
            <person name="Futagami T."/>
            <person name="Toyoda A."/>
            <person name="Takaki Y."/>
            <person name="Nishi S."/>
            <person name="Hori S."/>
            <person name="Arai W."/>
            <person name="Tsubouchi T."/>
            <person name="Morono Y."/>
            <person name="Uchiyama I."/>
            <person name="Ito T."/>
            <person name="Fujiyama A."/>
            <person name="Inagaki F."/>
            <person name="Takami H."/>
        </authorList>
    </citation>
    <scope>NUCLEOTIDE SEQUENCE</scope>
    <source>
        <strain evidence="1">Expedition CK06-06</strain>
    </source>
</reference>
<gene>
    <name evidence="1" type="ORF">S01H4_31732</name>
</gene>
<dbReference type="AlphaFoldDB" id="X1CEI1"/>
<protein>
    <submittedName>
        <fullName evidence="1">Uncharacterized protein</fullName>
    </submittedName>
</protein>
<evidence type="ECO:0000313" key="1">
    <source>
        <dbReference type="EMBL" id="GAG82636.1"/>
    </source>
</evidence>
<comment type="caution">
    <text evidence="1">The sequence shown here is derived from an EMBL/GenBank/DDBJ whole genome shotgun (WGS) entry which is preliminary data.</text>
</comment>
<proteinExistence type="predicted"/>
<name>X1CEI1_9ZZZZ</name>